<dbReference type="EMBL" id="OC008242">
    <property type="protein sequence ID" value="CAD7267032.1"/>
    <property type="molecule type" value="Genomic_DNA"/>
</dbReference>
<evidence type="ECO:0000313" key="2">
    <source>
        <dbReference type="EMBL" id="CAD7267032.1"/>
    </source>
</evidence>
<feature type="region of interest" description="Disordered" evidence="1">
    <location>
        <begin position="15"/>
        <end position="39"/>
    </location>
</feature>
<name>A0A7R9B7M2_TIMSH</name>
<proteinExistence type="predicted"/>
<feature type="region of interest" description="Disordered" evidence="1">
    <location>
        <begin position="62"/>
        <end position="84"/>
    </location>
</feature>
<sequence>MPIYERLCISPLSSPTPCEEGLRLGGPRNESSGGARSVPTPLLFVRDETMAERGRIDPGAAPVAMATDTRPTGDKRLTASPLSQHTGTDIKELRVLTTRMTVLRSTKTQDSVRAPGLKPLLEWLRHSQESEMDVGMRDSTAYNQLFNGSDISEAEFRRNIPAFVQALRGAIPDGTKKDRYKNVSVCSGVVLMEAADDQSSLSGGGGSSCPEEGYILVRVQVPELNVQKCLQFPRDQLVWDVKQQCLAALPKVRSRRSERACWDGRAPPRR</sequence>
<evidence type="ECO:0000256" key="1">
    <source>
        <dbReference type="SAM" id="MobiDB-lite"/>
    </source>
</evidence>
<dbReference type="AlphaFoldDB" id="A0A7R9B7M2"/>
<protein>
    <submittedName>
        <fullName evidence="2">Uncharacterized protein</fullName>
    </submittedName>
</protein>
<reference evidence="2" key="1">
    <citation type="submission" date="2020-11" db="EMBL/GenBank/DDBJ databases">
        <authorList>
            <person name="Tran Van P."/>
        </authorList>
    </citation>
    <scope>NUCLEOTIDE SEQUENCE</scope>
</reference>
<accession>A0A7R9B7M2</accession>
<gene>
    <name evidence="2" type="ORF">TSIB3V08_LOCUS11046</name>
</gene>
<organism evidence="2">
    <name type="scientific">Timema shepardi</name>
    <name type="common">Walking stick</name>
    <dbReference type="NCBI Taxonomy" id="629360"/>
    <lineage>
        <taxon>Eukaryota</taxon>
        <taxon>Metazoa</taxon>
        <taxon>Ecdysozoa</taxon>
        <taxon>Arthropoda</taxon>
        <taxon>Hexapoda</taxon>
        <taxon>Insecta</taxon>
        <taxon>Pterygota</taxon>
        <taxon>Neoptera</taxon>
        <taxon>Polyneoptera</taxon>
        <taxon>Phasmatodea</taxon>
        <taxon>Timematodea</taxon>
        <taxon>Timematoidea</taxon>
        <taxon>Timematidae</taxon>
        <taxon>Timema</taxon>
    </lineage>
</organism>